<evidence type="ECO:0000256" key="1">
    <source>
        <dbReference type="ARBA" id="ARBA00022729"/>
    </source>
</evidence>
<evidence type="ECO:0000256" key="2">
    <source>
        <dbReference type="SAM" id="SignalP"/>
    </source>
</evidence>
<dbReference type="NCBIfam" id="TIGR04183">
    <property type="entry name" value="Por_Secre_tail"/>
    <property type="match status" value="1"/>
</dbReference>
<feature type="domain" description="Secretion system C-terminal sorting" evidence="3">
    <location>
        <begin position="219"/>
        <end position="284"/>
    </location>
</feature>
<dbReference type="Pfam" id="PF18962">
    <property type="entry name" value="Por_Secre_tail"/>
    <property type="match status" value="1"/>
</dbReference>
<dbReference type="RefSeq" id="WP_111541045.1">
    <property type="nucleotide sequence ID" value="NZ_QKYV01000004.1"/>
</dbReference>
<gene>
    <name evidence="4" type="ORF">LX95_01748</name>
</gene>
<feature type="signal peptide" evidence="2">
    <location>
        <begin position="1"/>
        <end position="20"/>
    </location>
</feature>
<comment type="caution">
    <text evidence="4">The sequence shown here is derived from an EMBL/GenBank/DDBJ whole genome shotgun (WGS) entry which is preliminary data.</text>
</comment>
<keyword evidence="1 2" id="KW-0732">Signal</keyword>
<feature type="chain" id="PRO_5016017540" evidence="2">
    <location>
        <begin position="21"/>
        <end position="286"/>
    </location>
</feature>
<accession>A0A2W7JYV0</accession>
<protein>
    <submittedName>
        <fullName evidence="4">Putative secreted protein (Por secretion system target)</fullName>
    </submittedName>
</protein>
<organism evidence="4 5">
    <name type="scientific">Mesonia algae</name>
    <dbReference type="NCBI Taxonomy" id="213248"/>
    <lineage>
        <taxon>Bacteria</taxon>
        <taxon>Pseudomonadati</taxon>
        <taxon>Bacteroidota</taxon>
        <taxon>Flavobacteriia</taxon>
        <taxon>Flavobacteriales</taxon>
        <taxon>Flavobacteriaceae</taxon>
        <taxon>Mesonia</taxon>
    </lineage>
</organism>
<dbReference type="AlphaFoldDB" id="A0A2W7JYV0"/>
<dbReference type="InterPro" id="IPR026444">
    <property type="entry name" value="Secre_tail"/>
</dbReference>
<evidence type="ECO:0000259" key="3">
    <source>
        <dbReference type="Pfam" id="PF18962"/>
    </source>
</evidence>
<dbReference type="Gene3D" id="3.80.10.10">
    <property type="entry name" value="Ribonuclease Inhibitor"/>
    <property type="match status" value="1"/>
</dbReference>
<sequence length="286" mass="31896">MRTFLLFLCGIFTISISAQTTSIPDQGFEQALIDLGIDSDQTLNGQVLTSDVASVTSLDFSDEINGFYYMQNIDGIEDFSSLKFLNLSEVGLMYYNSSLDLSSLTMLEELNLGGYGDVQVNYIKKVLLTNNPNLKTIYGDLETINLTGSDTYISNLTCSLGQYFPDANEISFVCVEVTNPVQAENGQGIYSTWNISSYVNFSEDCSLSESNFKEIKIQLFPNPTTQQFQLKTNEEIKSLTVYSLNGKEILKFQNQNTYDVSQLPAGIYFVKMETSKGTGIQKLIKN</sequence>
<dbReference type="InterPro" id="IPR032675">
    <property type="entry name" value="LRR_dom_sf"/>
</dbReference>
<dbReference type="SUPFAM" id="SSF52058">
    <property type="entry name" value="L domain-like"/>
    <property type="match status" value="1"/>
</dbReference>
<reference evidence="4 5" key="1">
    <citation type="submission" date="2018-06" db="EMBL/GenBank/DDBJ databases">
        <title>Genomic Encyclopedia of Archaeal and Bacterial Type Strains, Phase II (KMG-II): from individual species to whole genera.</title>
        <authorList>
            <person name="Goeker M."/>
        </authorList>
    </citation>
    <scope>NUCLEOTIDE SEQUENCE [LARGE SCALE GENOMIC DNA]</scope>
    <source>
        <strain evidence="4 5">DSM 15361</strain>
    </source>
</reference>
<name>A0A2W7JYV0_9FLAO</name>
<dbReference type="Proteomes" id="UP000249542">
    <property type="component" value="Unassembled WGS sequence"/>
</dbReference>
<dbReference type="EMBL" id="QKYV01000004">
    <property type="protein sequence ID" value="PZW40680.1"/>
    <property type="molecule type" value="Genomic_DNA"/>
</dbReference>
<keyword evidence="5" id="KW-1185">Reference proteome</keyword>
<evidence type="ECO:0000313" key="4">
    <source>
        <dbReference type="EMBL" id="PZW40680.1"/>
    </source>
</evidence>
<evidence type="ECO:0000313" key="5">
    <source>
        <dbReference type="Proteomes" id="UP000249542"/>
    </source>
</evidence>
<proteinExistence type="predicted"/>